<feature type="region of interest" description="Disordered" evidence="1">
    <location>
        <begin position="284"/>
        <end position="312"/>
    </location>
</feature>
<dbReference type="Pfam" id="PF20990">
    <property type="entry name" value="DUF2207_C"/>
    <property type="match status" value="1"/>
</dbReference>
<evidence type="ECO:0000256" key="3">
    <source>
        <dbReference type="SAM" id="SignalP"/>
    </source>
</evidence>
<feature type="region of interest" description="Disordered" evidence="1">
    <location>
        <begin position="587"/>
        <end position="619"/>
    </location>
</feature>
<dbReference type="OrthoDB" id="143710at2"/>
<evidence type="ECO:0000313" key="7">
    <source>
        <dbReference type="Proteomes" id="UP000310458"/>
    </source>
</evidence>
<feature type="transmembrane region" description="Helical" evidence="2">
    <location>
        <begin position="259"/>
        <end position="277"/>
    </location>
</feature>
<reference evidence="6 7" key="1">
    <citation type="submission" date="2019-05" db="EMBL/GenBank/DDBJ databases">
        <title>Nesterenkonia sp. GY074 isolated from the Southern Atlantic Ocean.</title>
        <authorList>
            <person name="Zhang G."/>
        </authorList>
    </citation>
    <scope>NUCLEOTIDE SEQUENCE [LARGE SCALE GENOMIC DNA]</scope>
    <source>
        <strain evidence="6 7">GY074</strain>
    </source>
</reference>
<dbReference type="InterPro" id="IPR018702">
    <property type="entry name" value="DUF2207"/>
</dbReference>
<feature type="compositionally biased region" description="Low complexity" evidence="1">
    <location>
        <begin position="587"/>
        <end position="604"/>
    </location>
</feature>
<dbReference type="InterPro" id="IPR048389">
    <property type="entry name" value="YciQ-like_C"/>
</dbReference>
<keyword evidence="3" id="KW-0732">Signal</keyword>
<feature type="domain" description="DUF2207" evidence="4">
    <location>
        <begin position="36"/>
        <end position="214"/>
    </location>
</feature>
<feature type="transmembrane region" description="Helical" evidence="2">
    <location>
        <begin position="447"/>
        <end position="469"/>
    </location>
</feature>
<evidence type="ECO:0000259" key="4">
    <source>
        <dbReference type="Pfam" id="PF09972"/>
    </source>
</evidence>
<accession>A0A5R9BHW4</accession>
<dbReference type="Pfam" id="PF09972">
    <property type="entry name" value="DUF2207"/>
    <property type="match status" value="1"/>
</dbReference>
<feature type="chain" id="PRO_5024287481" evidence="3">
    <location>
        <begin position="27"/>
        <end position="619"/>
    </location>
</feature>
<dbReference type="EMBL" id="VAVZ01000003">
    <property type="protein sequence ID" value="TLQ00278.1"/>
    <property type="molecule type" value="Genomic_DNA"/>
</dbReference>
<dbReference type="AlphaFoldDB" id="A0A5R9BHW4"/>
<evidence type="ECO:0000256" key="2">
    <source>
        <dbReference type="SAM" id="Phobius"/>
    </source>
</evidence>
<keyword evidence="2" id="KW-0472">Membrane</keyword>
<name>A0A5R9BHW4_9MICC</name>
<protein>
    <submittedName>
        <fullName evidence="6">DUF2207 domain-containing protein</fullName>
    </submittedName>
</protein>
<dbReference type="RefSeq" id="WP_138251779.1">
    <property type="nucleotide sequence ID" value="NZ_VAVZ01000003.1"/>
</dbReference>
<keyword evidence="2" id="KW-0812">Transmembrane</keyword>
<sequence length="619" mass="65838">MFTLRLAAASAVVSGIVWLTAAPALASGDPEDDVVRDLTIEIEVDEDGVLHVEETYDWDFGERDGLGFYRSLSTEQPTDDGRRQFDYQEFSLSSPSGAPAEVVETNESRRELELTLGAPDGSDQTSTGVQTYQLSYTVHGAVDPNGLEWVTAGPHADVPMDRVTTEVNFPVDVQEGACWQGEDPDLDDGVSCEITTEGDTVTATAENLPPGGWQAVDLQVAADTFAGVEPIYAEPTAAEQFAERVAPATDRLWDSVLTYWWAVAAAILALAAAVVTVRRRRGADEHFPNLPQGSVPTGGTLEPTAPLRHEPPAVPRNAVPDGLRPFEAALLWHKTPHVPQADFTGLTVTDLAARGYLTMEETTQKTDGEDDDAGTDWLLTPTNKDTSALITWEREVLEALFPEQEPVRVSELDEGFTEAAHAAQKKAVDQFNARGLLARNVGGVGSLWAWIGGAVLFLVLATPLLSFGFGMPTSLNFLLLVVAVAAAAVGLGWAGTIRASNRRTAEGRVHYEQLRGLQLSQSVTVGASEETDLSPEEITEQLPYAMAFGDHEKWTQLMDARAETEPLPGLPTGSWVVLVATMPGTVGASHQGSGSASGSMSPGGFSAGSFGGGGGVAGR</sequence>
<feature type="compositionally biased region" description="Gly residues" evidence="1">
    <location>
        <begin position="605"/>
        <end position="619"/>
    </location>
</feature>
<evidence type="ECO:0000313" key="6">
    <source>
        <dbReference type="EMBL" id="TLQ00278.1"/>
    </source>
</evidence>
<comment type="caution">
    <text evidence="6">The sequence shown here is derived from an EMBL/GenBank/DDBJ whole genome shotgun (WGS) entry which is preliminary data.</text>
</comment>
<gene>
    <name evidence="6" type="ORF">FEF26_01555</name>
</gene>
<dbReference type="Proteomes" id="UP000310458">
    <property type="component" value="Unassembled WGS sequence"/>
</dbReference>
<evidence type="ECO:0000256" key="1">
    <source>
        <dbReference type="SAM" id="MobiDB-lite"/>
    </source>
</evidence>
<feature type="domain" description="Predicted membrane protein YciQ-like C-terminal" evidence="5">
    <location>
        <begin position="318"/>
        <end position="556"/>
    </location>
</feature>
<organism evidence="6 7">
    <name type="scientific">Nesterenkonia salmonea</name>
    <dbReference type="NCBI Taxonomy" id="1804987"/>
    <lineage>
        <taxon>Bacteria</taxon>
        <taxon>Bacillati</taxon>
        <taxon>Actinomycetota</taxon>
        <taxon>Actinomycetes</taxon>
        <taxon>Micrococcales</taxon>
        <taxon>Micrococcaceae</taxon>
        <taxon>Nesterenkonia</taxon>
    </lineage>
</organism>
<evidence type="ECO:0000259" key="5">
    <source>
        <dbReference type="Pfam" id="PF20990"/>
    </source>
</evidence>
<keyword evidence="7" id="KW-1185">Reference proteome</keyword>
<proteinExistence type="predicted"/>
<feature type="signal peptide" evidence="3">
    <location>
        <begin position="1"/>
        <end position="26"/>
    </location>
</feature>
<feature type="transmembrane region" description="Helical" evidence="2">
    <location>
        <begin position="475"/>
        <end position="494"/>
    </location>
</feature>
<keyword evidence="2" id="KW-1133">Transmembrane helix</keyword>